<comment type="caution">
    <text evidence="1">The sequence shown here is derived from an EMBL/GenBank/DDBJ whole genome shotgun (WGS) entry which is preliminary data.</text>
</comment>
<evidence type="ECO:0000313" key="1">
    <source>
        <dbReference type="EMBL" id="MBB6174959.1"/>
    </source>
</evidence>
<organism evidence="1 2">
    <name type="scientific">Nocardiopsis mwathae</name>
    <dbReference type="NCBI Taxonomy" id="1472723"/>
    <lineage>
        <taxon>Bacteria</taxon>
        <taxon>Bacillati</taxon>
        <taxon>Actinomycetota</taxon>
        <taxon>Actinomycetes</taxon>
        <taxon>Streptosporangiales</taxon>
        <taxon>Nocardiopsidaceae</taxon>
        <taxon>Nocardiopsis</taxon>
    </lineage>
</organism>
<dbReference type="RefSeq" id="WP_184079336.1">
    <property type="nucleotide sequence ID" value="NZ_JACHDS010000001.1"/>
</dbReference>
<proteinExistence type="predicted"/>
<reference evidence="1 2" key="1">
    <citation type="submission" date="2020-08" db="EMBL/GenBank/DDBJ databases">
        <title>Sequencing the genomes of 1000 actinobacteria strains.</title>
        <authorList>
            <person name="Klenk H.-P."/>
        </authorList>
    </citation>
    <scope>NUCLEOTIDE SEQUENCE [LARGE SCALE GENOMIC DNA]</scope>
    <source>
        <strain evidence="1 2">DSM 46659</strain>
    </source>
</reference>
<dbReference type="AlphaFoldDB" id="A0A7W9YMY7"/>
<evidence type="ECO:0000313" key="2">
    <source>
        <dbReference type="Proteomes" id="UP000546642"/>
    </source>
</evidence>
<protein>
    <submittedName>
        <fullName evidence="1">Uncharacterized protein</fullName>
    </submittedName>
</protein>
<dbReference type="Proteomes" id="UP000546642">
    <property type="component" value="Unassembled WGS sequence"/>
</dbReference>
<sequence length="214" mass="23257">MRIRLTDRQRIELAHAATTPGGLFRHDVPTNTIVALIGLGFAMPKAFGQPHRITRAGRAANAGDETGALTWQRLTSVQRSVLCALFDGRNADRAGSVLSVNAATFKRLAAAGFIENQGRNDGAHSRLTGKGRDAVLRIRGERPAFTEQEITEVRADELCVGDSFIAHGRRWIVASPPTSSGYRIDDKTVPARAENDPKGRVRELTLPAGQVLQR</sequence>
<dbReference type="EMBL" id="JACHDS010000001">
    <property type="protein sequence ID" value="MBB6174959.1"/>
    <property type="molecule type" value="Genomic_DNA"/>
</dbReference>
<accession>A0A7W9YMY7</accession>
<gene>
    <name evidence="1" type="ORF">HNR23_005019</name>
</gene>
<name>A0A7W9YMY7_9ACTN</name>
<keyword evidence="2" id="KW-1185">Reference proteome</keyword>